<evidence type="ECO:0000313" key="3">
    <source>
        <dbReference type="EMBL" id="ORZ39760.1"/>
    </source>
</evidence>
<gene>
    <name evidence="3" type="ORF">BCR44DRAFT_55672</name>
</gene>
<proteinExistence type="predicted"/>
<feature type="region of interest" description="Disordered" evidence="1">
    <location>
        <begin position="528"/>
        <end position="573"/>
    </location>
</feature>
<keyword evidence="2" id="KW-0472">Membrane</keyword>
<dbReference type="EMBL" id="MCFL01000004">
    <property type="protein sequence ID" value="ORZ39760.1"/>
    <property type="molecule type" value="Genomic_DNA"/>
</dbReference>
<keyword evidence="4" id="KW-1185">Reference proteome</keyword>
<sequence length="573" mass="60358">MITSPSQAFAVSVSESDAPAHGSQAKSHCHCHHHRHNSWSSLPALATLAAIVSVLLLALCPANATALAQQQSPFPIPTPRLTPTPTPTPPSRPLPLPPALSLPVNSTAGEWDDATNSTRRNATVAQPGSGTLITLNSTTSSLALNCSSSQDCPGTPSSTFCHPTLKTCQLARCGLPTLNATLLTCSLFNSSTFCTNLTSGRGTCAPQLPEGAACNPDLENNPQLSSSSSGPLLFRWNVTHLPNVNLTSSARVLTRGLANQQCIGLNYCSPFSRTCAPDPQFMWRFDPNNREGKLSVWAALGIMVGGLVALAGWVALCTSGMIRCSRMYQRDAKVRWFVDRVVGGCCCCCFKGMRKRARRQPVLPIGLGKVQNGKDKEEGLDEDGDGTSSVVSSVVEEQHPMVVMQHLQQQQQQQAPVPFTPPLPPRPTHQQVAAMTVPGSPAPMLQLAPIPAASPLLPQFDAFNQFLHAPSAPPAPAATATPVPVARLSRMEPAIADGVLPPMAPMVGVGASNPGYALPVQPHYVAHQQPVYSPSPSSATATGSSSHGGGVPIPAPVAVQHRPQPRPWNAGKP</sequence>
<accession>A0A1Y2HYW2</accession>
<feature type="region of interest" description="Disordered" evidence="1">
    <location>
        <begin position="368"/>
        <end position="388"/>
    </location>
</feature>
<dbReference type="Proteomes" id="UP000193411">
    <property type="component" value="Unassembled WGS sequence"/>
</dbReference>
<evidence type="ECO:0000313" key="4">
    <source>
        <dbReference type="Proteomes" id="UP000193411"/>
    </source>
</evidence>
<organism evidence="3 4">
    <name type="scientific">Catenaria anguillulae PL171</name>
    <dbReference type="NCBI Taxonomy" id="765915"/>
    <lineage>
        <taxon>Eukaryota</taxon>
        <taxon>Fungi</taxon>
        <taxon>Fungi incertae sedis</taxon>
        <taxon>Blastocladiomycota</taxon>
        <taxon>Blastocladiomycetes</taxon>
        <taxon>Blastocladiales</taxon>
        <taxon>Catenariaceae</taxon>
        <taxon>Catenaria</taxon>
    </lineage>
</organism>
<feature type="transmembrane region" description="Helical" evidence="2">
    <location>
        <begin position="294"/>
        <end position="316"/>
    </location>
</feature>
<feature type="compositionally biased region" description="Low complexity" evidence="1">
    <location>
        <begin position="534"/>
        <end position="545"/>
    </location>
</feature>
<keyword evidence="2" id="KW-1133">Transmembrane helix</keyword>
<name>A0A1Y2HYW2_9FUNG</name>
<dbReference type="AlphaFoldDB" id="A0A1Y2HYW2"/>
<protein>
    <submittedName>
        <fullName evidence="3">Uncharacterized protein</fullName>
    </submittedName>
</protein>
<evidence type="ECO:0000256" key="2">
    <source>
        <dbReference type="SAM" id="Phobius"/>
    </source>
</evidence>
<evidence type="ECO:0000256" key="1">
    <source>
        <dbReference type="SAM" id="MobiDB-lite"/>
    </source>
</evidence>
<feature type="compositionally biased region" description="Pro residues" evidence="1">
    <location>
        <begin position="74"/>
        <end position="94"/>
    </location>
</feature>
<feature type="transmembrane region" description="Helical" evidence="2">
    <location>
        <begin position="42"/>
        <end position="62"/>
    </location>
</feature>
<keyword evidence="2" id="KW-0812">Transmembrane</keyword>
<reference evidence="3 4" key="1">
    <citation type="submission" date="2016-07" db="EMBL/GenBank/DDBJ databases">
        <title>Pervasive Adenine N6-methylation of Active Genes in Fungi.</title>
        <authorList>
            <consortium name="DOE Joint Genome Institute"/>
            <person name="Mondo S.J."/>
            <person name="Dannebaum R.O."/>
            <person name="Kuo R.C."/>
            <person name="Labutti K."/>
            <person name="Haridas S."/>
            <person name="Kuo A."/>
            <person name="Salamov A."/>
            <person name="Ahrendt S.R."/>
            <person name="Lipzen A."/>
            <person name="Sullivan W."/>
            <person name="Andreopoulos W.B."/>
            <person name="Clum A."/>
            <person name="Lindquist E."/>
            <person name="Daum C."/>
            <person name="Ramamoorthy G.K."/>
            <person name="Gryganskyi A."/>
            <person name="Culley D."/>
            <person name="Magnuson J.K."/>
            <person name="James T.Y."/>
            <person name="O'Malley M.A."/>
            <person name="Stajich J.E."/>
            <person name="Spatafora J.W."/>
            <person name="Visel A."/>
            <person name="Grigoriev I.V."/>
        </authorList>
    </citation>
    <scope>NUCLEOTIDE SEQUENCE [LARGE SCALE GENOMIC DNA]</scope>
    <source>
        <strain evidence="3 4">PL171</strain>
    </source>
</reference>
<comment type="caution">
    <text evidence="3">The sequence shown here is derived from an EMBL/GenBank/DDBJ whole genome shotgun (WGS) entry which is preliminary data.</text>
</comment>
<feature type="region of interest" description="Disordered" evidence="1">
    <location>
        <begin position="71"/>
        <end position="94"/>
    </location>
</feature>